<dbReference type="AlphaFoldDB" id="A0A212FNT8"/>
<proteinExistence type="predicted"/>
<name>A0A212FNT8_DANPL</name>
<keyword evidence="1" id="KW-0547">Nucleotide-binding</keyword>
<keyword evidence="1" id="KW-0067">ATP-binding</keyword>
<keyword evidence="2" id="KW-1185">Reference proteome</keyword>
<dbReference type="Proteomes" id="UP000007151">
    <property type="component" value="Unassembled WGS sequence"/>
</dbReference>
<dbReference type="EMBL" id="AGBW02004673">
    <property type="protein sequence ID" value="OWR55383.1"/>
    <property type="molecule type" value="Genomic_DNA"/>
</dbReference>
<evidence type="ECO:0000313" key="2">
    <source>
        <dbReference type="Proteomes" id="UP000007151"/>
    </source>
</evidence>
<dbReference type="InParanoid" id="A0A212FNT8"/>
<comment type="caution">
    <text evidence="1">The sequence shown here is derived from an EMBL/GenBank/DDBJ whole genome shotgun (WGS) entry which is preliminary data.</text>
</comment>
<gene>
    <name evidence="1" type="ORF">KGM_214417A</name>
</gene>
<organism evidence="1 2">
    <name type="scientific">Danaus plexippus plexippus</name>
    <dbReference type="NCBI Taxonomy" id="278856"/>
    <lineage>
        <taxon>Eukaryota</taxon>
        <taxon>Metazoa</taxon>
        <taxon>Ecdysozoa</taxon>
        <taxon>Arthropoda</taxon>
        <taxon>Hexapoda</taxon>
        <taxon>Insecta</taxon>
        <taxon>Pterygota</taxon>
        <taxon>Neoptera</taxon>
        <taxon>Endopterygota</taxon>
        <taxon>Lepidoptera</taxon>
        <taxon>Glossata</taxon>
        <taxon>Ditrysia</taxon>
        <taxon>Papilionoidea</taxon>
        <taxon>Nymphalidae</taxon>
        <taxon>Danainae</taxon>
        <taxon>Danaini</taxon>
        <taxon>Danaina</taxon>
        <taxon>Danaus</taxon>
        <taxon>Danaus</taxon>
    </lineage>
</organism>
<accession>A0A212FNT8</accession>
<reference evidence="1 2" key="1">
    <citation type="journal article" date="2011" name="Cell">
        <title>The monarch butterfly genome yields insights into long-distance migration.</title>
        <authorList>
            <person name="Zhan S."/>
            <person name="Merlin C."/>
            <person name="Boore J.L."/>
            <person name="Reppert S.M."/>
        </authorList>
    </citation>
    <scope>NUCLEOTIDE SEQUENCE [LARGE SCALE GENOMIC DNA]</scope>
    <source>
        <strain evidence="1">F-2</strain>
    </source>
</reference>
<protein>
    <submittedName>
        <fullName evidence="1">ATP-binding cassette sub-family B member 3</fullName>
    </submittedName>
</protein>
<sequence>MVCTVYCSLSWGSCSSADCSFSCSSSSDDDSRPG</sequence>
<dbReference type="GO" id="GO:0005524">
    <property type="term" value="F:ATP binding"/>
    <property type="evidence" value="ECO:0007669"/>
    <property type="project" value="UniProtKB-KW"/>
</dbReference>
<feature type="non-terminal residue" evidence="1">
    <location>
        <position position="34"/>
    </location>
</feature>
<evidence type="ECO:0000313" key="1">
    <source>
        <dbReference type="EMBL" id="OWR55383.1"/>
    </source>
</evidence>
<dbReference type="KEGG" id="dpl:KGM_214417A"/>